<keyword evidence="2" id="KW-1185">Reference proteome</keyword>
<gene>
    <name evidence="1" type="ORF">L198_07178</name>
</gene>
<sequence>MSLQGELTTFPCNNFIYPIFTSGDLASERAVLFIGGLTNGIGGVAFTYPLSEALKGAGWRLQVLSLSVFVQFHWSSAFGGYGTGSLDRDREEMQTIVKHLKSKELMRSIGVKTVVIMGHSTGSQNVMHYLSSPSNADPSADIHVVGGIMQASVSDREFCKDYKHYNDTLPLAQQWIKEGRGDDILPKAFCDKAGFGDVPMLMSAYRLHSLIGIGGDDDYFSADIPSDPTPPFTHSLSSSFGALTTPALALYAEGDAKYQVAHPTELLPKWAEAAKGKLQWRILGGASHGVEEQGPQGVLCEEVLKFVKQFE</sequence>
<evidence type="ECO:0000313" key="2">
    <source>
        <dbReference type="Proteomes" id="UP000094819"/>
    </source>
</evidence>
<dbReference type="Pfam" id="PF08538">
    <property type="entry name" value="DUF1749"/>
    <property type="match status" value="1"/>
</dbReference>
<dbReference type="InterPro" id="IPR013744">
    <property type="entry name" value="SidJ"/>
</dbReference>
<dbReference type="PANTHER" id="PTHR31591:SF1">
    <property type="entry name" value="UPF0613 PROTEIN PB24D3.06C"/>
    <property type="match status" value="1"/>
</dbReference>
<dbReference type="AlphaFoldDB" id="A0A1E3IFX0"/>
<dbReference type="EMBL" id="AWGH01000030">
    <property type="protein sequence ID" value="ODN86816.1"/>
    <property type="molecule type" value="Genomic_DNA"/>
</dbReference>
<accession>A0A1E3IFX0</accession>
<dbReference type="Gene3D" id="3.40.50.1820">
    <property type="entry name" value="alpha/beta hydrolase"/>
    <property type="match status" value="1"/>
</dbReference>
<dbReference type="PANTHER" id="PTHR31591">
    <property type="entry name" value="UPF0613 PROTEIN PB24D3.06C"/>
    <property type="match status" value="1"/>
</dbReference>
<reference evidence="1 2" key="1">
    <citation type="submission" date="2016-06" db="EMBL/GenBank/DDBJ databases">
        <title>Evolution of pathogenesis and genome organization in the Tremellales.</title>
        <authorList>
            <person name="Cuomo C."/>
            <person name="Litvintseva A."/>
            <person name="Heitman J."/>
            <person name="Chen Y."/>
            <person name="Sun S."/>
            <person name="Springer D."/>
            <person name="Dromer F."/>
            <person name="Young S."/>
            <person name="Zeng Q."/>
            <person name="Chapman S."/>
            <person name="Gujja S."/>
            <person name="Saif S."/>
            <person name="Birren B."/>
        </authorList>
    </citation>
    <scope>NUCLEOTIDE SEQUENCE [LARGE SCALE GENOMIC DNA]</scope>
    <source>
        <strain evidence="1 2">CBS 7118</strain>
    </source>
</reference>
<evidence type="ECO:0000313" key="1">
    <source>
        <dbReference type="EMBL" id="ODN86816.1"/>
    </source>
</evidence>
<name>A0A1E3IFX0_9TREE</name>
<dbReference type="GeneID" id="30196389"/>
<organism evidence="1 2">
    <name type="scientific">Cryptococcus wingfieldii CBS 7118</name>
    <dbReference type="NCBI Taxonomy" id="1295528"/>
    <lineage>
        <taxon>Eukaryota</taxon>
        <taxon>Fungi</taxon>
        <taxon>Dikarya</taxon>
        <taxon>Basidiomycota</taxon>
        <taxon>Agaricomycotina</taxon>
        <taxon>Tremellomycetes</taxon>
        <taxon>Tremellales</taxon>
        <taxon>Cryptococcaceae</taxon>
        <taxon>Cryptococcus</taxon>
    </lineage>
</organism>
<comment type="caution">
    <text evidence="1">The sequence shown here is derived from an EMBL/GenBank/DDBJ whole genome shotgun (WGS) entry which is preliminary data.</text>
</comment>
<dbReference type="SUPFAM" id="SSF53474">
    <property type="entry name" value="alpha/beta-Hydrolases"/>
    <property type="match status" value="1"/>
</dbReference>
<dbReference type="InterPro" id="IPR029058">
    <property type="entry name" value="AB_hydrolase_fold"/>
</dbReference>
<keyword evidence="1" id="KW-0808">Transferase</keyword>
<dbReference type="GO" id="GO:0016757">
    <property type="term" value="F:glycosyltransferase activity"/>
    <property type="evidence" value="ECO:0007669"/>
    <property type="project" value="UniProtKB-KW"/>
</dbReference>
<dbReference type="OrthoDB" id="10034502at2759"/>
<keyword evidence="1" id="KW-0328">Glycosyltransferase</keyword>
<dbReference type="RefSeq" id="XP_019028808.1">
    <property type="nucleotide sequence ID" value="XM_019179191.1"/>
</dbReference>
<dbReference type="Proteomes" id="UP000094819">
    <property type="component" value="Unassembled WGS sequence"/>
</dbReference>
<protein>
    <submittedName>
        <fullName evidence="1">Dolichol-phosphate mannosyltransferase</fullName>
    </submittedName>
</protein>
<proteinExistence type="predicted"/>